<evidence type="ECO:0000256" key="6">
    <source>
        <dbReference type="SAM" id="Phobius"/>
    </source>
</evidence>
<dbReference type="Proteomes" id="UP000077002">
    <property type="component" value="Unassembled WGS sequence"/>
</dbReference>
<feature type="transmembrane region" description="Helical" evidence="6">
    <location>
        <begin position="193"/>
        <end position="213"/>
    </location>
</feature>
<dbReference type="GO" id="GO:0022857">
    <property type="term" value="F:transmembrane transporter activity"/>
    <property type="evidence" value="ECO:0007669"/>
    <property type="project" value="InterPro"/>
</dbReference>
<feature type="transmembrane region" description="Helical" evidence="6">
    <location>
        <begin position="113"/>
        <end position="131"/>
    </location>
</feature>
<dbReference type="OrthoDB" id="4161376at2759"/>
<dbReference type="EMBL" id="LVKK01000081">
    <property type="protein sequence ID" value="OAG36928.1"/>
    <property type="molecule type" value="Genomic_DNA"/>
</dbReference>
<gene>
    <name evidence="7" type="ORF">AYO21_08889</name>
</gene>
<dbReference type="PANTHER" id="PTHR23501:SF109">
    <property type="entry name" value="MAJOR FACILITATOR SUPERFAMILY (MFS) PROFILE DOMAIN-CONTAINING PROTEIN-RELATED"/>
    <property type="match status" value="1"/>
</dbReference>
<feature type="transmembrane region" description="Helical" evidence="6">
    <location>
        <begin position="88"/>
        <end position="107"/>
    </location>
</feature>
<feature type="transmembrane region" description="Helical" evidence="6">
    <location>
        <begin position="151"/>
        <end position="173"/>
    </location>
</feature>
<keyword evidence="8" id="KW-1185">Reference proteome</keyword>
<evidence type="ECO:0000256" key="1">
    <source>
        <dbReference type="ARBA" id="ARBA00004141"/>
    </source>
</evidence>
<feature type="transmembrane region" description="Helical" evidence="6">
    <location>
        <begin position="20"/>
        <end position="38"/>
    </location>
</feature>
<protein>
    <recommendedName>
        <fullName evidence="9">Major facilitator superfamily (MFS) profile domain-containing protein</fullName>
    </recommendedName>
</protein>
<keyword evidence="2" id="KW-0813">Transport</keyword>
<reference evidence="7 8" key="1">
    <citation type="submission" date="2016-03" db="EMBL/GenBank/DDBJ databases">
        <title>Draft genome sequence of the Fonsecaea monophora CBS 269.37.</title>
        <authorList>
            <person name="Bombassaro A."/>
            <person name="Vinicius W.A."/>
            <person name="De Hoog S."/>
            <person name="Sun J."/>
            <person name="Souza E.M."/>
            <person name="Raittz R.T."/>
            <person name="Costa F."/>
            <person name="Leao A.C."/>
            <person name="Tadra-Sfeir M.Z."/>
            <person name="Baura V."/>
            <person name="Balsanelli E."/>
            <person name="Pedrosa F.O."/>
            <person name="Moreno L.F."/>
            <person name="Steffens M.B."/>
            <person name="Xi L."/>
            <person name="Bocca A.L."/>
            <person name="Felipe M.S."/>
            <person name="Teixeira M."/>
            <person name="Telles Filho F.Q."/>
            <person name="Azevedo C.M."/>
            <person name="Gomes R."/>
            <person name="Vicente V.A."/>
        </authorList>
    </citation>
    <scope>NUCLEOTIDE SEQUENCE [LARGE SCALE GENOMIC DNA]</scope>
    <source>
        <strain evidence="7 8">CBS 269.37</strain>
    </source>
</reference>
<dbReference type="GO" id="GO:0005886">
    <property type="term" value="C:plasma membrane"/>
    <property type="evidence" value="ECO:0007669"/>
    <property type="project" value="TreeGrafter"/>
</dbReference>
<dbReference type="SUPFAM" id="SSF103473">
    <property type="entry name" value="MFS general substrate transporter"/>
    <property type="match status" value="1"/>
</dbReference>
<dbReference type="Gene3D" id="1.20.1250.20">
    <property type="entry name" value="MFS general substrate transporter like domains"/>
    <property type="match status" value="1"/>
</dbReference>
<feature type="transmembrane region" description="Helical" evidence="6">
    <location>
        <begin position="220"/>
        <end position="240"/>
    </location>
</feature>
<feature type="transmembrane region" description="Helical" evidence="6">
    <location>
        <begin position="246"/>
        <end position="267"/>
    </location>
</feature>
<comment type="subcellular location">
    <subcellularLocation>
        <location evidence="1">Membrane</location>
        <topology evidence="1">Multi-pass membrane protein</topology>
    </subcellularLocation>
</comment>
<dbReference type="InterPro" id="IPR010573">
    <property type="entry name" value="MFS_Str1/Tri12-like"/>
</dbReference>
<keyword evidence="5 6" id="KW-0472">Membrane</keyword>
<evidence type="ECO:0000256" key="5">
    <source>
        <dbReference type="ARBA" id="ARBA00023136"/>
    </source>
</evidence>
<feature type="transmembrane region" description="Helical" evidence="6">
    <location>
        <begin position="371"/>
        <end position="390"/>
    </location>
</feature>
<evidence type="ECO:0008006" key="9">
    <source>
        <dbReference type="Google" id="ProtNLM"/>
    </source>
</evidence>
<evidence type="ECO:0000313" key="7">
    <source>
        <dbReference type="EMBL" id="OAG36928.1"/>
    </source>
</evidence>
<organism evidence="7 8">
    <name type="scientific">Fonsecaea monophora</name>
    <dbReference type="NCBI Taxonomy" id="254056"/>
    <lineage>
        <taxon>Eukaryota</taxon>
        <taxon>Fungi</taxon>
        <taxon>Dikarya</taxon>
        <taxon>Ascomycota</taxon>
        <taxon>Pezizomycotina</taxon>
        <taxon>Eurotiomycetes</taxon>
        <taxon>Chaetothyriomycetidae</taxon>
        <taxon>Chaetothyriales</taxon>
        <taxon>Herpotrichiellaceae</taxon>
        <taxon>Fonsecaea</taxon>
    </lineage>
</organism>
<evidence type="ECO:0000256" key="4">
    <source>
        <dbReference type="ARBA" id="ARBA00022989"/>
    </source>
</evidence>
<accession>A0A177EY90</accession>
<dbReference type="InterPro" id="IPR036259">
    <property type="entry name" value="MFS_trans_sf"/>
</dbReference>
<evidence type="ECO:0000313" key="8">
    <source>
        <dbReference type="Proteomes" id="UP000077002"/>
    </source>
</evidence>
<dbReference type="PANTHER" id="PTHR23501">
    <property type="entry name" value="MAJOR FACILITATOR SUPERFAMILY"/>
    <property type="match status" value="1"/>
</dbReference>
<keyword evidence="4 6" id="KW-1133">Transmembrane helix</keyword>
<feature type="transmembrane region" description="Helical" evidence="6">
    <location>
        <begin position="62"/>
        <end position="81"/>
    </location>
</feature>
<comment type="caution">
    <text evidence="7">The sequence shown here is derived from an EMBL/GenBank/DDBJ whole genome shotgun (WGS) entry which is preliminary data.</text>
</comment>
<sequence>MFEAIIAFSVVKTLSWRYKYYFGTMINGIAQIMVIVFYRPPGWVELHPDGKSRTRQLKDPDYVGVLLMAGGLISFLLGVLWGGNPYSWTSVTVVVPLLVGGIVLHSISPYETSNALTGLTMAILLHLWEFYSPADMNRLFSGKLITNVRSVILPLFITFASGLAQLYGLQVYWPQLIQTLFTTEPDRAGWLSFVLNAAGTIGIMTPGIFFGILKRTLLQLVAYTTLQTVFPAAMSTIIQHSLARTVVLAIFTGWALSSTMIVSVLFVQYGVGDDRLRISNGLHGTIVNSGAAIGFAIYGSIVNNKVKYTMGPTMATALVGAGLPANSVEPFLGAFLTGNSNVLAGIDGVTPTVLAAATSAARDVYTQAYRILFLVTTAFTGAAFIGSLFVPSVDIHLTQ</sequence>
<evidence type="ECO:0000256" key="3">
    <source>
        <dbReference type="ARBA" id="ARBA00022692"/>
    </source>
</evidence>
<dbReference type="GeneID" id="34604030"/>
<dbReference type="Pfam" id="PF06609">
    <property type="entry name" value="TRI12"/>
    <property type="match status" value="1"/>
</dbReference>
<dbReference type="RefSeq" id="XP_022508880.1">
    <property type="nucleotide sequence ID" value="XM_022658830.1"/>
</dbReference>
<proteinExistence type="predicted"/>
<name>A0A177EY90_9EURO</name>
<dbReference type="AlphaFoldDB" id="A0A177EY90"/>
<keyword evidence="3 6" id="KW-0812">Transmembrane</keyword>
<evidence type="ECO:0000256" key="2">
    <source>
        <dbReference type="ARBA" id="ARBA00022448"/>
    </source>
</evidence>